<evidence type="ECO:0000256" key="1">
    <source>
        <dbReference type="SAM" id="MobiDB-lite"/>
    </source>
</evidence>
<name>A0A6T7TNZ6_9CRYP</name>
<protein>
    <submittedName>
        <fullName evidence="3">Uncharacterized protein</fullName>
    </submittedName>
</protein>
<organism evidence="3">
    <name type="scientific">Hanusia phi</name>
    <dbReference type="NCBI Taxonomy" id="3032"/>
    <lineage>
        <taxon>Eukaryota</taxon>
        <taxon>Cryptophyceae</taxon>
        <taxon>Pyrenomonadales</taxon>
        <taxon>Geminigeraceae</taxon>
        <taxon>Hanusia</taxon>
    </lineage>
</organism>
<accession>A0A6T7TNZ6</accession>
<dbReference type="AlphaFoldDB" id="A0A6T7TNZ6"/>
<gene>
    <name evidence="2" type="ORF">HPHI1048_LOCUS24735</name>
    <name evidence="3" type="ORF">HPHI1048_LOCUS24736</name>
</gene>
<sequence>MPLARTSLSLHPLPEIISLNTREVFPFSPLSPPAPALPPLSCFSSPISHPSPRQNLSSSPPSSPSSQGHTPPGSPGDESFSRAPSVPPLLLLQDGGRRTSWKVKMKGICLLARSLHFVQTCVGGWRKETTTKRRVRFLCSSLRSLRLLSIMDLWSQEAVLRRRRDRLIRQSRSERESRQIQDTWCRWRTMSRNRRDAARRSMRLLVWITTCRAWNLFIQAVSSLHRRRRQQEISCRQLLVKQVRILSKTVWLWRLVVIEDQLQGCRGEILLRRSLQERQSMLIILRLLRSQTRVVKAIKHEIDERWKSKSTRLQELIMSQWLAHIISKAYDRA</sequence>
<evidence type="ECO:0000313" key="2">
    <source>
        <dbReference type="EMBL" id="CAD8510410.1"/>
    </source>
</evidence>
<dbReference type="EMBL" id="HBEO01036502">
    <property type="protein sequence ID" value="CAD8510412.1"/>
    <property type="molecule type" value="Transcribed_RNA"/>
</dbReference>
<feature type="region of interest" description="Disordered" evidence="1">
    <location>
        <begin position="48"/>
        <end position="82"/>
    </location>
</feature>
<evidence type="ECO:0000313" key="3">
    <source>
        <dbReference type="EMBL" id="CAD8510412.1"/>
    </source>
</evidence>
<feature type="compositionally biased region" description="Low complexity" evidence="1">
    <location>
        <begin position="48"/>
        <end position="71"/>
    </location>
</feature>
<reference evidence="3" key="1">
    <citation type="submission" date="2021-01" db="EMBL/GenBank/DDBJ databases">
        <authorList>
            <person name="Corre E."/>
            <person name="Pelletier E."/>
            <person name="Niang G."/>
            <person name="Scheremetjew M."/>
            <person name="Finn R."/>
            <person name="Kale V."/>
            <person name="Holt S."/>
            <person name="Cochrane G."/>
            <person name="Meng A."/>
            <person name="Brown T."/>
            <person name="Cohen L."/>
        </authorList>
    </citation>
    <scope>NUCLEOTIDE SEQUENCE</scope>
    <source>
        <strain evidence="3">CCMP325</strain>
    </source>
</reference>
<proteinExistence type="predicted"/>
<dbReference type="EMBL" id="HBEO01036499">
    <property type="protein sequence ID" value="CAD8510410.1"/>
    <property type="molecule type" value="Transcribed_RNA"/>
</dbReference>